<keyword evidence="4" id="KW-1185">Reference proteome</keyword>
<sequence>MVEMTTHRKNSLTEWPENLKEVIDWFLRVGGKDSGGNGISKGTELQNAVEALKGFNKNIGGLGTINVAGIFGYVTDGLKEFIGYDGDWTVSGKGIGRKDPPSYTSSYTNDAQWKKDLNKPGTQDANKVALIFLGTMPIVYFCLSYLYWRCSSSHGKGDWAQQTVGGGGAVYLNHFLKAMGYSDNMLNNAISGQSVMDNVASELDELKATARSSGDYSTFLDDLERQISYRKPIKCPLAGCFLLAREYFTFKKADKVTQAIKTLKTKFKEFSQNAEITQSSALTPNPYDNLKHLITDLLDKVKKFTPQEPTTHVSVQNDGATGQLANQSPSPAGPVAGTLTTLGLGGGAAAAYVFNLGGAKTLKLLEDVENSDTKLSVDIQKVVQALADSSENGLIGKLADGLQQFIGYENGNSNGTPKITGGGILPANVAKYQICNAVLNFAIRFLEGLCGIEQLKGDTNKSKVLEVIGKLRKCVGTGTVPEGFDQLVEGIKRKVEEGFDSKINSRGGNGTLNTVFSALKDLVNHNSRFSDGKENVNGFTGAVEKYIGEVSQKLESDGSNALSKLFNELKTFFSQLKTKPLTLKDNEHLDLKKEKLDTYVTSLTDAANNPGLISDINKLKTDNKFKDHANAAVFTAVRDASHAFLAELETKTYTSFYNGGNWKESISYYAGGESQVLKTKCAKIFLGCLPLYYQALTYIYWGCHEKGGGWRNLTLGGGALRSYFDSQGLLPLYVDTNKRGAHIAENALKGFSELTKGMEGATSSPSFPYASFNEKLMGLVNSGTNLPNTCPLSALFYGASCYFRYQQIATTKHAVGAPKTIREMLYFLAALQFSPQYDEFDGYVTEYFKGIVPDAQNKNDDYELKLQVADSGQKSGGNTLSAADLKSHLLSTAIFIPGALGVIQGPGATEKSEPWLHSLFSNSQFNFNIPSSGAGIFSALSNYAYALQFQLSFLYIQCRDTYTKACGWNQCTFGKDINKGSKAPVLSHICNGYDCSSVANCKHNGNGASTSCIHNKIDDPNSCGQGSNKSPLQAFLTDCLSGFCRKLPGSASNHLAFCAGYLCHVPMGFNSKDLRAESNANTQGENICLTLGSFCGGFNTPLRQLSEKLGCLTKRTPRSLGDLFGFVWHLNGQLFPNSSLGDITSAGWFGELKDELPFSYQLTSESGQKLKTFVGTGHNDTHPDLTSLYSLKCDQQNYNCGPYLYPLTQPTGATYAPKFALTYFSWVLYLADELQTGLQEMLSEFTQIDCKRSGCKTKSTSTCQCTPGQHGTSGGKQCDCNSVVHCGGVLPLLYRYGFTFSSTGALFCEGTDGTNTKRNCANFHTRLQSVINGEPLRDLFESIDDFLYLFRYYFLSNLSGFWTIYICLILYTFFFLLDTLHLRSHLKLTSSHVVPPLALFTSGTPLPVTKLTYIGQ</sequence>
<reference evidence="3 4" key="1">
    <citation type="submission" date="2021-06" db="EMBL/GenBank/DDBJ databases">
        <title>Genome sequence of Babesia caballi.</title>
        <authorList>
            <person name="Yamagishi J."/>
            <person name="Kidaka T."/>
            <person name="Ochi A."/>
        </authorList>
    </citation>
    <scope>NUCLEOTIDE SEQUENCE [LARGE SCALE GENOMIC DNA]</scope>
    <source>
        <strain evidence="3">USDA-D6B2</strain>
    </source>
</reference>
<evidence type="ECO:0000256" key="2">
    <source>
        <dbReference type="SAM" id="Phobius"/>
    </source>
</evidence>
<dbReference type="EMBL" id="BPLF01000003">
    <property type="protein sequence ID" value="GIX64773.1"/>
    <property type="molecule type" value="Genomic_DNA"/>
</dbReference>
<dbReference type="Pfam" id="PF12785">
    <property type="entry name" value="VESA1_N"/>
    <property type="match status" value="1"/>
</dbReference>
<keyword evidence="2" id="KW-0472">Membrane</keyword>
<protein>
    <submittedName>
        <fullName evidence="3">Variant erythrocyte surface antigen-1 family protein</fullName>
    </submittedName>
</protein>
<feature type="transmembrane region" description="Helical" evidence="2">
    <location>
        <begin position="128"/>
        <end position="148"/>
    </location>
</feature>
<keyword evidence="2" id="KW-1133">Transmembrane helix</keyword>
<keyword evidence="2" id="KW-0812">Transmembrane</keyword>
<feature type="compositionally biased region" description="Polar residues" evidence="1">
    <location>
        <begin position="310"/>
        <end position="330"/>
    </location>
</feature>
<feature type="transmembrane region" description="Helical" evidence="2">
    <location>
        <begin position="1352"/>
        <end position="1377"/>
    </location>
</feature>
<organism evidence="3 4">
    <name type="scientific">Babesia caballi</name>
    <dbReference type="NCBI Taxonomy" id="5871"/>
    <lineage>
        <taxon>Eukaryota</taxon>
        <taxon>Sar</taxon>
        <taxon>Alveolata</taxon>
        <taxon>Apicomplexa</taxon>
        <taxon>Aconoidasida</taxon>
        <taxon>Piroplasmida</taxon>
        <taxon>Babesiidae</taxon>
        <taxon>Babesia</taxon>
    </lineage>
</organism>
<evidence type="ECO:0000313" key="3">
    <source>
        <dbReference type="EMBL" id="GIX64773.1"/>
    </source>
</evidence>
<evidence type="ECO:0000256" key="1">
    <source>
        <dbReference type="SAM" id="MobiDB-lite"/>
    </source>
</evidence>
<feature type="region of interest" description="Disordered" evidence="1">
    <location>
        <begin position="310"/>
        <end position="332"/>
    </location>
</feature>
<dbReference type="GeneID" id="94196254"/>
<dbReference type="InterPro" id="IPR024751">
    <property type="entry name" value="VESA1"/>
</dbReference>
<accession>A0AAV4LYH3</accession>
<dbReference type="RefSeq" id="XP_067716842.1">
    <property type="nucleotide sequence ID" value="XM_067860741.1"/>
</dbReference>
<evidence type="ECO:0000313" key="4">
    <source>
        <dbReference type="Proteomes" id="UP001497744"/>
    </source>
</evidence>
<comment type="caution">
    <text evidence="3">The sequence shown here is derived from an EMBL/GenBank/DDBJ whole genome shotgun (WGS) entry which is preliminary data.</text>
</comment>
<proteinExistence type="predicted"/>
<gene>
    <name evidence="3" type="ORF">BcabD6B2_42080</name>
</gene>
<dbReference type="Proteomes" id="UP001497744">
    <property type="component" value="Unassembled WGS sequence"/>
</dbReference>
<name>A0AAV4LYH3_BABCB</name>